<dbReference type="InterPro" id="IPR005471">
    <property type="entry name" value="Tscrpt_reg_IclR_N"/>
</dbReference>
<dbReference type="Gene3D" id="3.30.450.40">
    <property type="match status" value="1"/>
</dbReference>
<dbReference type="Proteomes" id="UP000523000">
    <property type="component" value="Unassembled WGS sequence"/>
</dbReference>
<evidence type="ECO:0000256" key="3">
    <source>
        <dbReference type="ARBA" id="ARBA00023163"/>
    </source>
</evidence>
<organism evidence="6 7">
    <name type="scientific">Paeniglutamicibacter cryotolerans</name>
    <dbReference type="NCBI Taxonomy" id="670079"/>
    <lineage>
        <taxon>Bacteria</taxon>
        <taxon>Bacillati</taxon>
        <taxon>Actinomycetota</taxon>
        <taxon>Actinomycetes</taxon>
        <taxon>Micrococcales</taxon>
        <taxon>Micrococcaceae</taxon>
        <taxon>Paeniglutamicibacter</taxon>
    </lineage>
</organism>
<dbReference type="PANTHER" id="PTHR30136">
    <property type="entry name" value="HELIX-TURN-HELIX TRANSCRIPTIONAL REGULATOR, ICLR FAMILY"/>
    <property type="match status" value="1"/>
</dbReference>
<gene>
    <name evidence="6" type="ORF">E9229_002002</name>
</gene>
<comment type="caution">
    <text evidence="6">The sequence shown here is derived from an EMBL/GenBank/DDBJ whole genome shotgun (WGS) entry which is preliminary data.</text>
</comment>
<dbReference type="Pfam" id="PF09339">
    <property type="entry name" value="HTH_IclR"/>
    <property type="match status" value="1"/>
</dbReference>
<dbReference type="SMART" id="SM00346">
    <property type="entry name" value="HTH_ICLR"/>
    <property type="match status" value="1"/>
</dbReference>
<evidence type="ECO:0000256" key="1">
    <source>
        <dbReference type="ARBA" id="ARBA00023015"/>
    </source>
</evidence>
<keyword evidence="1" id="KW-0805">Transcription regulation</keyword>
<reference evidence="6 7" key="1">
    <citation type="submission" date="2020-08" db="EMBL/GenBank/DDBJ databases">
        <title>Sequencing the genomes of 1000 actinobacteria strains.</title>
        <authorList>
            <person name="Klenk H.-P."/>
        </authorList>
    </citation>
    <scope>NUCLEOTIDE SEQUENCE [LARGE SCALE GENOMIC DNA]</scope>
    <source>
        <strain evidence="6 7">DSM 22826</strain>
    </source>
</reference>
<dbReference type="InterPro" id="IPR029016">
    <property type="entry name" value="GAF-like_dom_sf"/>
</dbReference>
<dbReference type="GO" id="GO:0003700">
    <property type="term" value="F:DNA-binding transcription factor activity"/>
    <property type="evidence" value="ECO:0007669"/>
    <property type="project" value="TreeGrafter"/>
</dbReference>
<evidence type="ECO:0000313" key="7">
    <source>
        <dbReference type="Proteomes" id="UP000523000"/>
    </source>
</evidence>
<dbReference type="AlphaFoldDB" id="A0A839QUY5"/>
<proteinExistence type="predicted"/>
<protein>
    <submittedName>
        <fullName evidence="6">IclR family pca regulon transcriptional regulator</fullName>
    </submittedName>
</protein>
<keyword evidence="2" id="KW-0238">DNA-binding</keyword>
<dbReference type="GO" id="GO:0003677">
    <property type="term" value="F:DNA binding"/>
    <property type="evidence" value="ECO:0007669"/>
    <property type="project" value="UniProtKB-KW"/>
</dbReference>
<feature type="domain" description="IclR-ED" evidence="5">
    <location>
        <begin position="71"/>
        <end position="254"/>
    </location>
</feature>
<dbReference type="SUPFAM" id="SSF46785">
    <property type="entry name" value="Winged helix' DNA-binding domain"/>
    <property type="match status" value="1"/>
</dbReference>
<sequence>MAEDLPDYFVKSAEKTLSVLLAFTPERPSLTVTQAATAVGVTRASARRFLLTLADLGYLRVQGNSFVQTPRVLDLGASYLSGLSLTKVAAPHLRDLALRLDETTTLSTLDGQDVLYVARVPAPRLQSVTVNIGNRLPAWATSMGRVLLAELPDAVLEERLEHTRLHSFTAKTVTSIEQLRSELNRVREQGWSLVAQELDEGLRGVAVPVRRGIEVLGALNVSVQAHRSDQATIHEEIIPQMLLAAQAIADDFGGRLDAGR</sequence>
<dbReference type="PROSITE" id="PS50890">
    <property type="entry name" value="PUA"/>
    <property type="match status" value="1"/>
</dbReference>
<dbReference type="Pfam" id="PF01614">
    <property type="entry name" value="IclR_C"/>
    <property type="match status" value="1"/>
</dbReference>
<dbReference type="PROSITE" id="PS51078">
    <property type="entry name" value="ICLR_ED"/>
    <property type="match status" value="1"/>
</dbReference>
<dbReference type="SUPFAM" id="SSF55781">
    <property type="entry name" value="GAF domain-like"/>
    <property type="match status" value="1"/>
</dbReference>
<dbReference type="PROSITE" id="PS51077">
    <property type="entry name" value="HTH_ICLR"/>
    <property type="match status" value="1"/>
</dbReference>
<keyword evidence="3" id="KW-0804">Transcription</keyword>
<dbReference type="GO" id="GO:0045892">
    <property type="term" value="P:negative regulation of DNA-templated transcription"/>
    <property type="evidence" value="ECO:0007669"/>
    <property type="project" value="TreeGrafter"/>
</dbReference>
<evidence type="ECO:0000259" key="4">
    <source>
        <dbReference type="PROSITE" id="PS51077"/>
    </source>
</evidence>
<evidence type="ECO:0000256" key="2">
    <source>
        <dbReference type="ARBA" id="ARBA00023125"/>
    </source>
</evidence>
<keyword evidence="7" id="KW-1185">Reference proteome</keyword>
<evidence type="ECO:0000259" key="5">
    <source>
        <dbReference type="PROSITE" id="PS51078"/>
    </source>
</evidence>
<dbReference type="InterPro" id="IPR014757">
    <property type="entry name" value="Tscrpt_reg_IclR_C"/>
</dbReference>
<accession>A0A839QUY5</accession>
<dbReference type="InterPro" id="IPR036388">
    <property type="entry name" value="WH-like_DNA-bd_sf"/>
</dbReference>
<dbReference type="PANTHER" id="PTHR30136:SF34">
    <property type="entry name" value="TRANSCRIPTIONAL REGULATOR"/>
    <property type="match status" value="1"/>
</dbReference>
<dbReference type="InterPro" id="IPR050707">
    <property type="entry name" value="HTH_MetabolicPath_Reg"/>
</dbReference>
<dbReference type="RefSeq" id="WP_312855656.1">
    <property type="nucleotide sequence ID" value="NZ_BAABGK010000042.1"/>
</dbReference>
<dbReference type="Gene3D" id="1.10.10.10">
    <property type="entry name" value="Winged helix-like DNA-binding domain superfamily/Winged helix DNA-binding domain"/>
    <property type="match status" value="1"/>
</dbReference>
<evidence type="ECO:0000313" key="6">
    <source>
        <dbReference type="EMBL" id="MBB2995811.1"/>
    </source>
</evidence>
<dbReference type="InterPro" id="IPR036390">
    <property type="entry name" value="WH_DNA-bd_sf"/>
</dbReference>
<name>A0A839QUY5_9MICC</name>
<feature type="domain" description="HTH iclR-type" evidence="4">
    <location>
        <begin position="10"/>
        <end position="77"/>
    </location>
</feature>
<dbReference type="EMBL" id="JACHVS010000001">
    <property type="protein sequence ID" value="MBB2995811.1"/>
    <property type="molecule type" value="Genomic_DNA"/>
</dbReference>